<comment type="caution">
    <text evidence="2">The sequence shown here is derived from an EMBL/GenBank/DDBJ whole genome shotgun (WGS) entry which is preliminary data.</text>
</comment>
<reference evidence="2 3" key="1">
    <citation type="journal article" date="2018" name="Sci. Rep.">
        <title>Extensive genomic diversity among Mycobacterium marinum strains revealed by whole genome sequencing.</title>
        <authorList>
            <person name="Das S."/>
            <person name="Pettersson B.M."/>
            <person name="Behra P.R."/>
            <person name="Mallick A."/>
            <person name="Cheramie M."/>
            <person name="Ramesh M."/>
            <person name="Shirreff L."/>
            <person name="DuCote T."/>
            <person name="Dasgupta S."/>
            <person name="Ennis D.G."/>
            <person name="Kirsebom L.A."/>
        </authorList>
    </citation>
    <scope>NUCLEOTIDE SEQUENCE [LARGE SCALE GENOMIC DNA]</scope>
    <source>
        <strain evidence="2 3">Davis1</strain>
    </source>
</reference>
<gene>
    <name evidence="2" type="ORF">DAVIS_04298</name>
</gene>
<name>A0A3E2MR95_MYCMR</name>
<evidence type="ECO:0000313" key="2">
    <source>
        <dbReference type="EMBL" id="RFZ35549.1"/>
    </source>
</evidence>
<accession>A0A3E2MR95</accession>
<protein>
    <submittedName>
        <fullName evidence="2">Uncharacterized protein</fullName>
    </submittedName>
</protein>
<evidence type="ECO:0000256" key="1">
    <source>
        <dbReference type="SAM" id="MobiDB-lite"/>
    </source>
</evidence>
<feature type="region of interest" description="Disordered" evidence="1">
    <location>
        <begin position="1"/>
        <end position="42"/>
    </location>
</feature>
<dbReference type="RefSeq" id="WP_015354011.1">
    <property type="nucleotide sequence ID" value="NZ_BQLA01000144.1"/>
</dbReference>
<organism evidence="2 3">
    <name type="scientific">Mycobacterium marinum</name>
    <dbReference type="NCBI Taxonomy" id="1781"/>
    <lineage>
        <taxon>Bacteria</taxon>
        <taxon>Bacillati</taxon>
        <taxon>Actinomycetota</taxon>
        <taxon>Actinomycetes</taxon>
        <taxon>Mycobacteriales</taxon>
        <taxon>Mycobacteriaceae</taxon>
        <taxon>Mycobacterium</taxon>
        <taxon>Mycobacterium ulcerans group</taxon>
    </lineage>
</organism>
<dbReference type="EMBL" id="PEDF01000166">
    <property type="protein sequence ID" value="RFZ35549.1"/>
    <property type="molecule type" value="Genomic_DNA"/>
</dbReference>
<dbReference type="GeneID" id="79851329"/>
<sequence>MNHMNQLIAAATGCVQPSVPGTPGARPATPDPNPASTPGVIE</sequence>
<proteinExistence type="predicted"/>
<dbReference type="Proteomes" id="UP000257451">
    <property type="component" value="Unassembled WGS sequence"/>
</dbReference>
<dbReference type="AlphaFoldDB" id="A0A3E2MR95"/>
<evidence type="ECO:0000313" key="3">
    <source>
        <dbReference type="Proteomes" id="UP000257451"/>
    </source>
</evidence>